<feature type="signal peptide" evidence="2">
    <location>
        <begin position="1"/>
        <end position="21"/>
    </location>
</feature>
<feature type="region of interest" description="Disordered" evidence="1">
    <location>
        <begin position="46"/>
        <end position="101"/>
    </location>
</feature>
<dbReference type="OrthoDB" id="4584900at2759"/>
<dbReference type="EMBL" id="QPFP01000021">
    <property type="protein sequence ID" value="TEB30740.1"/>
    <property type="molecule type" value="Genomic_DNA"/>
</dbReference>
<keyword evidence="4" id="KW-1185">Reference proteome</keyword>
<evidence type="ECO:0000313" key="3">
    <source>
        <dbReference type="EMBL" id="TEB30740.1"/>
    </source>
</evidence>
<protein>
    <submittedName>
        <fullName evidence="3">Uncharacterized protein</fullName>
    </submittedName>
</protein>
<evidence type="ECO:0000256" key="1">
    <source>
        <dbReference type="SAM" id="MobiDB-lite"/>
    </source>
</evidence>
<sequence length="265" mass="28678">MFQSKSILVILLLAISQLAAAGTSHVNRGTLSERALTHRTNAARMAAGLGPLPPSQLQRRTGGGHYYPPYTPGKPQTPTQPNNPKPSQGKPDCDDKKNVPIKCKKKGTGQTIGYISKDYSKKGKRGFGLCTNKNDALGLDFENSVTPFNFKITKGGDLPFLGFAGNTIKAGATDSAVLTNTRRSNSPSNVGNGFPGWSANSESQVWYYSRSNKGVSSKWVNQGGISVDSKICYEPSEDLFHLVADVAAFKRKYPNSYEVELEIDD</sequence>
<dbReference type="Proteomes" id="UP000298030">
    <property type="component" value="Unassembled WGS sequence"/>
</dbReference>
<proteinExistence type="predicted"/>
<keyword evidence="2" id="KW-0732">Signal</keyword>
<gene>
    <name evidence="3" type="ORF">FA13DRAFT_492452</name>
</gene>
<name>A0A4Y7T9F6_COPMI</name>
<feature type="compositionally biased region" description="Low complexity" evidence="1">
    <location>
        <begin position="73"/>
        <end position="86"/>
    </location>
</feature>
<accession>A0A4Y7T9F6</accession>
<evidence type="ECO:0000313" key="4">
    <source>
        <dbReference type="Proteomes" id="UP000298030"/>
    </source>
</evidence>
<reference evidence="3 4" key="1">
    <citation type="journal article" date="2019" name="Nat. Ecol. Evol.">
        <title>Megaphylogeny resolves global patterns of mushroom evolution.</title>
        <authorList>
            <person name="Varga T."/>
            <person name="Krizsan K."/>
            <person name="Foldi C."/>
            <person name="Dima B."/>
            <person name="Sanchez-Garcia M."/>
            <person name="Sanchez-Ramirez S."/>
            <person name="Szollosi G.J."/>
            <person name="Szarkandi J.G."/>
            <person name="Papp V."/>
            <person name="Albert L."/>
            <person name="Andreopoulos W."/>
            <person name="Angelini C."/>
            <person name="Antonin V."/>
            <person name="Barry K.W."/>
            <person name="Bougher N.L."/>
            <person name="Buchanan P."/>
            <person name="Buyck B."/>
            <person name="Bense V."/>
            <person name="Catcheside P."/>
            <person name="Chovatia M."/>
            <person name="Cooper J."/>
            <person name="Damon W."/>
            <person name="Desjardin D."/>
            <person name="Finy P."/>
            <person name="Geml J."/>
            <person name="Haridas S."/>
            <person name="Hughes K."/>
            <person name="Justo A."/>
            <person name="Karasinski D."/>
            <person name="Kautmanova I."/>
            <person name="Kiss B."/>
            <person name="Kocsube S."/>
            <person name="Kotiranta H."/>
            <person name="LaButti K.M."/>
            <person name="Lechner B.E."/>
            <person name="Liimatainen K."/>
            <person name="Lipzen A."/>
            <person name="Lukacs Z."/>
            <person name="Mihaltcheva S."/>
            <person name="Morgado L.N."/>
            <person name="Niskanen T."/>
            <person name="Noordeloos M.E."/>
            <person name="Ohm R.A."/>
            <person name="Ortiz-Santana B."/>
            <person name="Ovrebo C."/>
            <person name="Racz N."/>
            <person name="Riley R."/>
            <person name="Savchenko A."/>
            <person name="Shiryaev A."/>
            <person name="Soop K."/>
            <person name="Spirin V."/>
            <person name="Szebenyi C."/>
            <person name="Tomsovsky M."/>
            <person name="Tulloss R.E."/>
            <person name="Uehling J."/>
            <person name="Grigoriev I.V."/>
            <person name="Vagvolgyi C."/>
            <person name="Papp T."/>
            <person name="Martin F.M."/>
            <person name="Miettinen O."/>
            <person name="Hibbett D.S."/>
            <person name="Nagy L.G."/>
        </authorList>
    </citation>
    <scope>NUCLEOTIDE SEQUENCE [LARGE SCALE GENOMIC DNA]</scope>
    <source>
        <strain evidence="3 4">FP101781</strain>
    </source>
</reference>
<feature type="chain" id="PRO_5021299256" evidence="2">
    <location>
        <begin position="22"/>
        <end position="265"/>
    </location>
</feature>
<comment type="caution">
    <text evidence="3">The sequence shown here is derived from an EMBL/GenBank/DDBJ whole genome shotgun (WGS) entry which is preliminary data.</text>
</comment>
<dbReference type="STRING" id="71717.A0A4Y7T9F6"/>
<dbReference type="AlphaFoldDB" id="A0A4Y7T9F6"/>
<evidence type="ECO:0000256" key="2">
    <source>
        <dbReference type="SAM" id="SignalP"/>
    </source>
</evidence>
<organism evidence="3 4">
    <name type="scientific">Coprinellus micaceus</name>
    <name type="common">Glistening ink-cap mushroom</name>
    <name type="synonym">Coprinus micaceus</name>
    <dbReference type="NCBI Taxonomy" id="71717"/>
    <lineage>
        <taxon>Eukaryota</taxon>
        <taxon>Fungi</taxon>
        <taxon>Dikarya</taxon>
        <taxon>Basidiomycota</taxon>
        <taxon>Agaricomycotina</taxon>
        <taxon>Agaricomycetes</taxon>
        <taxon>Agaricomycetidae</taxon>
        <taxon>Agaricales</taxon>
        <taxon>Agaricineae</taxon>
        <taxon>Psathyrellaceae</taxon>
        <taxon>Coprinellus</taxon>
    </lineage>
</organism>